<dbReference type="InterPro" id="IPR024047">
    <property type="entry name" value="MM3350-like_sf"/>
</dbReference>
<evidence type="ECO:0000313" key="4">
    <source>
        <dbReference type="Proteomes" id="UP000184330"/>
    </source>
</evidence>
<dbReference type="InterPro" id="IPR012912">
    <property type="entry name" value="Plasmid_pRiA4b_Orf3-like"/>
</dbReference>
<dbReference type="Proteomes" id="UP000184330">
    <property type="component" value="Unassembled WGS sequence"/>
</dbReference>
<proteinExistence type="predicted"/>
<evidence type="ECO:0000313" key="3">
    <source>
        <dbReference type="EMBL" id="CZR66842.1"/>
    </source>
</evidence>
<gene>
    <name evidence="3" type="ORF">PAC_16743</name>
</gene>
<feature type="domain" description="Plasmid pRiA4b Orf3-like" evidence="2">
    <location>
        <begin position="41"/>
        <end position="212"/>
    </location>
</feature>
<dbReference type="STRING" id="576137.A0A1L7XPA4"/>
<accession>A0A1L7XPA4</accession>
<organism evidence="3 4">
    <name type="scientific">Phialocephala subalpina</name>
    <dbReference type="NCBI Taxonomy" id="576137"/>
    <lineage>
        <taxon>Eukaryota</taxon>
        <taxon>Fungi</taxon>
        <taxon>Dikarya</taxon>
        <taxon>Ascomycota</taxon>
        <taxon>Pezizomycotina</taxon>
        <taxon>Leotiomycetes</taxon>
        <taxon>Helotiales</taxon>
        <taxon>Mollisiaceae</taxon>
        <taxon>Phialocephala</taxon>
        <taxon>Phialocephala fortinii species complex</taxon>
    </lineage>
</organism>
<sequence length="231" mass="26121">MPRAARASNTEARREPYNASGRPSAVTSNGGGSSRPAVEEYLLQVRLWETRDPCITRLLSVPSNFTFRQLHEVLQVAFGWTGSHTYTFDVNDLAATRQRGFMGNPTLLTLVEDDDDLDMLPNPVKLDTDYTLAHIYNGRRYKGKVEIIRQMHISEDSPVVCLGGEGHRCAEDCGGSHGWGELKELFKRGRDDEEGRMWWYMPMLGIRDPAQFNPYEWDIKKVNEALADIGA</sequence>
<dbReference type="PANTHER" id="PTHR41878">
    <property type="entry name" value="LEXA REPRESSOR-RELATED"/>
    <property type="match status" value="1"/>
</dbReference>
<dbReference type="SUPFAM" id="SSF159941">
    <property type="entry name" value="MM3350-like"/>
    <property type="match status" value="1"/>
</dbReference>
<reference evidence="3 4" key="1">
    <citation type="submission" date="2016-03" db="EMBL/GenBank/DDBJ databases">
        <authorList>
            <person name="Ploux O."/>
        </authorList>
    </citation>
    <scope>NUCLEOTIDE SEQUENCE [LARGE SCALE GENOMIC DNA]</scope>
    <source>
        <strain evidence="3 4">UAMH 11012</strain>
    </source>
</reference>
<dbReference type="OrthoDB" id="245563at2759"/>
<dbReference type="Gene3D" id="3.10.290.30">
    <property type="entry name" value="MM3350-like"/>
    <property type="match status" value="1"/>
</dbReference>
<protein>
    <recommendedName>
        <fullName evidence="2">Plasmid pRiA4b Orf3-like domain-containing protein</fullName>
    </recommendedName>
</protein>
<feature type="region of interest" description="Disordered" evidence="1">
    <location>
        <begin position="1"/>
        <end position="34"/>
    </location>
</feature>
<name>A0A1L7XPA4_9HELO</name>
<dbReference type="Pfam" id="PF07929">
    <property type="entry name" value="PRiA4_ORF3"/>
    <property type="match status" value="1"/>
</dbReference>
<evidence type="ECO:0000259" key="2">
    <source>
        <dbReference type="Pfam" id="PF07929"/>
    </source>
</evidence>
<dbReference type="AlphaFoldDB" id="A0A1L7XPA4"/>
<dbReference type="PANTHER" id="PTHR41878:SF1">
    <property type="entry name" value="TNPR PROTEIN"/>
    <property type="match status" value="1"/>
</dbReference>
<dbReference type="EMBL" id="FJOG01000040">
    <property type="protein sequence ID" value="CZR66842.1"/>
    <property type="molecule type" value="Genomic_DNA"/>
</dbReference>
<keyword evidence="4" id="KW-1185">Reference proteome</keyword>
<evidence type="ECO:0000256" key="1">
    <source>
        <dbReference type="SAM" id="MobiDB-lite"/>
    </source>
</evidence>